<sequence>MLRIRTSCCSTFIIAIWRCILKARMRIPEQEYYCGRMVTKDVIQPPIPKKRKAAELVKRPWKNKPVWDGKTKGVGIIRLSRPRDGRIYTVQCPPFSEHHRWISVAH</sequence>
<dbReference type="VEuPathDB" id="FungiDB:CPSG_02066"/>
<reference evidence="2" key="2">
    <citation type="submission" date="2010-03" db="EMBL/GenBank/DDBJ databases">
        <title>The genome sequence of Coccidioides posadasii strain Silveira.</title>
        <authorList>
            <consortium name="The Broad Institute Genome Sequencing Center for Infectious Disease"/>
            <person name="Neafsey D."/>
            <person name="Orbach M."/>
            <person name="Henn M.R."/>
            <person name="Cole G.T."/>
            <person name="Galgiani J."/>
            <person name="Gardner M.J."/>
            <person name="Kirkland T.N."/>
            <person name="Taylor J.W."/>
            <person name="Young S.K."/>
            <person name="Zeng Q."/>
            <person name="Koehrsen M."/>
            <person name="Alvarado L."/>
            <person name="Berlin A."/>
            <person name="Borenstein D."/>
            <person name="Chapman S.B."/>
            <person name="Chen Z."/>
            <person name="Engels R."/>
            <person name="Freedman E."/>
            <person name="Gellesch M."/>
            <person name="Goldberg J."/>
            <person name="Griggs A."/>
            <person name="Gujja S."/>
            <person name="Heilman E."/>
            <person name="Heiman D."/>
            <person name="Howarth C."/>
            <person name="Jen D."/>
            <person name="Larson L."/>
            <person name="Mehta T."/>
            <person name="Neiman D."/>
            <person name="Park D."/>
            <person name="Pearson M."/>
            <person name="Richards J."/>
            <person name="Roberts A."/>
            <person name="Saif S."/>
            <person name="Shea T."/>
            <person name="Shenoy N."/>
            <person name="Sisk P."/>
            <person name="Stolte C."/>
            <person name="Sykes S."/>
            <person name="Walk T."/>
            <person name="White J."/>
            <person name="Yandava C."/>
            <person name="Haas B."/>
            <person name="Nusbaum C."/>
            <person name="Birren B."/>
        </authorList>
    </citation>
    <scope>NUCLEOTIDE SEQUENCE [LARGE SCALE GENOMIC DNA]</scope>
    <source>
        <strain evidence="2">RMSCC 757 / Silveira</strain>
    </source>
</reference>
<reference evidence="2" key="1">
    <citation type="journal article" date="2010" name="Genome Res.">
        <title>Population genomic sequencing of Coccidioides fungi reveals recent hybridization and transposon control.</title>
        <authorList>
            <person name="Neafsey D.E."/>
            <person name="Barker B.M."/>
            <person name="Sharpton T.J."/>
            <person name="Stajich J.E."/>
            <person name="Park D.J."/>
            <person name="Whiston E."/>
            <person name="Hung C.-Y."/>
            <person name="McMahan C."/>
            <person name="White J."/>
            <person name="Sykes S."/>
            <person name="Heiman D."/>
            <person name="Young S."/>
            <person name="Zeng Q."/>
            <person name="Abouelleil A."/>
            <person name="Aftuck L."/>
            <person name="Bessette D."/>
            <person name="Brown A."/>
            <person name="FitzGerald M."/>
            <person name="Lui A."/>
            <person name="Macdonald J.P."/>
            <person name="Priest M."/>
            <person name="Orbach M.J."/>
            <person name="Galgiani J.N."/>
            <person name="Kirkland T.N."/>
            <person name="Cole G.T."/>
            <person name="Birren B.W."/>
            <person name="Henn M.R."/>
            <person name="Taylor J.W."/>
            <person name="Rounsley S.D."/>
        </authorList>
    </citation>
    <scope>NUCLEOTIDE SEQUENCE [LARGE SCALE GENOMIC DNA]</scope>
    <source>
        <strain evidence="2">RMSCC 757 / Silveira</strain>
    </source>
</reference>
<organism evidence="2">
    <name type="scientific">Coccidioides posadasii (strain RMSCC 757 / Silveira)</name>
    <name type="common">Valley fever fungus</name>
    <dbReference type="NCBI Taxonomy" id="443226"/>
    <lineage>
        <taxon>Eukaryota</taxon>
        <taxon>Fungi</taxon>
        <taxon>Dikarya</taxon>
        <taxon>Ascomycota</taxon>
        <taxon>Pezizomycotina</taxon>
        <taxon>Eurotiomycetes</taxon>
        <taxon>Eurotiomycetidae</taxon>
        <taxon>Onygenales</taxon>
        <taxon>Onygenaceae</taxon>
        <taxon>Coccidioides</taxon>
    </lineage>
</organism>
<protein>
    <submittedName>
        <fullName evidence="1">Predicted protein</fullName>
    </submittedName>
</protein>
<proteinExistence type="predicted"/>
<accession>E9CX83</accession>
<dbReference type="EMBL" id="GL636487">
    <property type="protein sequence ID" value="EFW21909.1"/>
    <property type="molecule type" value="Genomic_DNA"/>
</dbReference>
<evidence type="ECO:0000313" key="2">
    <source>
        <dbReference type="Proteomes" id="UP000002497"/>
    </source>
</evidence>
<dbReference type="AlphaFoldDB" id="E9CX83"/>
<name>E9CX83_COCPS</name>
<keyword evidence="2" id="KW-1185">Reference proteome</keyword>
<evidence type="ECO:0000313" key="1">
    <source>
        <dbReference type="EMBL" id="EFW21909.1"/>
    </source>
</evidence>
<dbReference type="HOGENOM" id="CLU_2223039_0_0_1"/>
<gene>
    <name evidence="1" type="ORF">CPSG_02066</name>
</gene>
<dbReference type="Proteomes" id="UP000002497">
    <property type="component" value="Unassembled WGS sequence"/>
</dbReference>